<reference evidence="1" key="1">
    <citation type="submission" date="2018-05" db="EMBL/GenBank/DDBJ databases">
        <authorList>
            <person name="Lanie J.A."/>
            <person name="Ng W.-L."/>
            <person name="Kazmierczak K.M."/>
            <person name="Andrzejewski T.M."/>
            <person name="Davidsen T.M."/>
            <person name="Wayne K.J."/>
            <person name="Tettelin H."/>
            <person name="Glass J.I."/>
            <person name="Rusch D."/>
            <person name="Podicherti R."/>
            <person name="Tsui H.-C.T."/>
            <person name="Winkler M.E."/>
        </authorList>
    </citation>
    <scope>NUCLEOTIDE SEQUENCE</scope>
</reference>
<proteinExistence type="predicted"/>
<protein>
    <submittedName>
        <fullName evidence="1">Uncharacterized protein</fullName>
    </submittedName>
</protein>
<name>A0A381ZUP7_9ZZZZ</name>
<gene>
    <name evidence="1" type="ORF">METZ01_LOCUS145869</name>
</gene>
<organism evidence="1">
    <name type="scientific">marine metagenome</name>
    <dbReference type="NCBI Taxonomy" id="408172"/>
    <lineage>
        <taxon>unclassified sequences</taxon>
        <taxon>metagenomes</taxon>
        <taxon>ecological metagenomes</taxon>
    </lineage>
</organism>
<dbReference type="EMBL" id="UINC01022751">
    <property type="protein sequence ID" value="SVA93015.1"/>
    <property type="molecule type" value="Genomic_DNA"/>
</dbReference>
<dbReference type="AlphaFoldDB" id="A0A381ZUP7"/>
<sequence>MIYTTAGYANAVVAYSFLCISSV</sequence>
<evidence type="ECO:0000313" key="1">
    <source>
        <dbReference type="EMBL" id="SVA93015.1"/>
    </source>
</evidence>
<accession>A0A381ZUP7</accession>